<accession>A0A645DJ99</accession>
<protein>
    <recommendedName>
        <fullName evidence="1">Short NACHT-associated C-terminal domain-containing protein</fullName>
    </recommendedName>
</protein>
<reference evidence="2" key="1">
    <citation type="submission" date="2019-08" db="EMBL/GenBank/DDBJ databases">
        <authorList>
            <person name="Kucharzyk K."/>
            <person name="Murdoch R.W."/>
            <person name="Higgins S."/>
            <person name="Loffler F."/>
        </authorList>
    </citation>
    <scope>NUCLEOTIDE SEQUENCE</scope>
</reference>
<sequence length="120" mass="13960">MMIFFGETCDISNFPFDDSLVIETYVNVEDAAGNTEIMNEREVSFDYKCEYGTPEAIGWVLEIDIGKLRSNQIAYKEYISLLNDESFCLKREFYALRDYVAMLTSKQNPKRSSNLFDLFI</sequence>
<dbReference type="EMBL" id="VSSQ01036939">
    <property type="protein sequence ID" value="MPM89530.1"/>
    <property type="molecule type" value="Genomic_DNA"/>
</dbReference>
<feature type="domain" description="Short NACHT-associated C-terminal" evidence="1">
    <location>
        <begin position="10"/>
        <end position="119"/>
    </location>
</feature>
<organism evidence="2">
    <name type="scientific">bioreactor metagenome</name>
    <dbReference type="NCBI Taxonomy" id="1076179"/>
    <lineage>
        <taxon>unclassified sequences</taxon>
        <taxon>metagenomes</taxon>
        <taxon>ecological metagenomes</taxon>
    </lineage>
</organism>
<gene>
    <name evidence="2" type="ORF">SDC9_136639</name>
</gene>
<evidence type="ECO:0000313" key="2">
    <source>
        <dbReference type="EMBL" id="MPM89530.1"/>
    </source>
</evidence>
<evidence type="ECO:0000259" key="1">
    <source>
        <dbReference type="Pfam" id="PF22720"/>
    </source>
</evidence>
<dbReference type="Pfam" id="PF22720">
    <property type="entry name" value="SNaCT14"/>
    <property type="match status" value="1"/>
</dbReference>
<dbReference type="AlphaFoldDB" id="A0A645DJ99"/>
<proteinExistence type="predicted"/>
<dbReference type="InterPro" id="IPR055048">
    <property type="entry name" value="SNaCT14"/>
</dbReference>
<comment type="caution">
    <text evidence="2">The sequence shown here is derived from an EMBL/GenBank/DDBJ whole genome shotgun (WGS) entry which is preliminary data.</text>
</comment>
<name>A0A645DJ99_9ZZZZ</name>